<dbReference type="AlphaFoldDB" id="A0A0V1DZZ8"/>
<organism evidence="2 3">
    <name type="scientific">Trichinella pseudospiralis</name>
    <name type="common">Parasitic roundworm</name>
    <dbReference type="NCBI Taxonomy" id="6337"/>
    <lineage>
        <taxon>Eukaryota</taxon>
        <taxon>Metazoa</taxon>
        <taxon>Ecdysozoa</taxon>
        <taxon>Nematoda</taxon>
        <taxon>Enoplea</taxon>
        <taxon>Dorylaimia</taxon>
        <taxon>Trichinellida</taxon>
        <taxon>Trichinellidae</taxon>
        <taxon>Trichinella</taxon>
    </lineage>
</organism>
<evidence type="ECO:0000313" key="2">
    <source>
        <dbReference type="EMBL" id="KRY66642.1"/>
    </source>
</evidence>
<dbReference type="EMBL" id="JYDR01000162">
    <property type="protein sequence ID" value="KRY66642.1"/>
    <property type="molecule type" value="Genomic_DNA"/>
</dbReference>
<name>A0A0V1DZZ8_TRIPS</name>
<accession>A0A0V1DZZ8</accession>
<comment type="caution">
    <text evidence="2">The sequence shown here is derived from an EMBL/GenBank/DDBJ whole genome shotgun (WGS) entry which is preliminary data.</text>
</comment>
<proteinExistence type="predicted"/>
<evidence type="ECO:0000256" key="1">
    <source>
        <dbReference type="SAM" id="MobiDB-lite"/>
    </source>
</evidence>
<feature type="compositionally biased region" description="Polar residues" evidence="1">
    <location>
        <begin position="44"/>
        <end position="53"/>
    </location>
</feature>
<gene>
    <name evidence="2" type="ORF">T4A_2457</name>
</gene>
<evidence type="ECO:0000313" key="3">
    <source>
        <dbReference type="Proteomes" id="UP000054632"/>
    </source>
</evidence>
<protein>
    <submittedName>
        <fullName evidence="2">Uncharacterized protein</fullName>
    </submittedName>
</protein>
<feature type="region of interest" description="Disordered" evidence="1">
    <location>
        <begin position="1"/>
        <end position="97"/>
    </location>
</feature>
<dbReference type="Proteomes" id="UP000054632">
    <property type="component" value="Unassembled WGS sequence"/>
</dbReference>
<reference evidence="2 3" key="1">
    <citation type="submission" date="2015-01" db="EMBL/GenBank/DDBJ databases">
        <title>Evolution of Trichinella species and genotypes.</title>
        <authorList>
            <person name="Korhonen P.K."/>
            <person name="Edoardo P."/>
            <person name="Giuseppe L.R."/>
            <person name="Gasser R.B."/>
        </authorList>
    </citation>
    <scope>NUCLEOTIDE SEQUENCE [LARGE SCALE GENOMIC DNA]</scope>
    <source>
        <strain evidence="2">ISS13</strain>
    </source>
</reference>
<feature type="compositionally biased region" description="Basic residues" evidence="1">
    <location>
        <begin position="87"/>
        <end position="97"/>
    </location>
</feature>
<sequence length="97" mass="10981">MYTLHNCTDQNRDQPPAVNILIPKKSLPVKINTTQHTPRPKLMNQKSTPSQNGEEQKEPTPATPKPSKTITMLYIPPPTQRSTLKVQIKKSNKTHKT</sequence>